<dbReference type="EMBL" id="CBWK010000444">
    <property type="protein sequence ID" value="CDL10110.1"/>
    <property type="molecule type" value="Genomic_DNA"/>
</dbReference>
<organism evidence="1 2">
    <name type="scientific">Klebsiella pneumoniae IS43</name>
    <dbReference type="NCBI Taxonomy" id="1432552"/>
    <lineage>
        <taxon>Bacteria</taxon>
        <taxon>Pseudomonadati</taxon>
        <taxon>Pseudomonadota</taxon>
        <taxon>Gammaproteobacteria</taxon>
        <taxon>Enterobacterales</taxon>
        <taxon>Enterobacteriaceae</taxon>
        <taxon>Klebsiella/Raoultella group</taxon>
        <taxon>Klebsiella</taxon>
        <taxon>Klebsiella pneumoniae complex</taxon>
    </lineage>
</organism>
<keyword evidence="2" id="KW-1185">Reference proteome</keyword>
<comment type="caution">
    <text evidence="1">The sequence shown here is derived from an EMBL/GenBank/DDBJ whole genome shotgun (WGS) entry which is preliminary data.</text>
</comment>
<reference evidence="1" key="1">
    <citation type="submission" date="2013-10" db="EMBL/GenBank/DDBJ databases">
        <title>Antibiotic resistance diversity of beta-lactamase producers in the General Hospital Vienna.</title>
        <authorList>
            <person name="Barisic I."/>
            <person name="Mitteregger D."/>
            <person name="Hirschl A.M."/>
            <person name="Noehammer C."/>
            <person name="Wiesinger-Mayr H."/>
        </authorList>
    </citation>
    <scope>NUCLEOTIDE SEQUENCE [LARGE SCALE GENOMIC DNA]</scope>
    <source>
        <strain evidence="1">IS43</strain>
    </source>
</reference>
<dbReference type="Proteomes" id="UP000019183">
    <property type="component" value="Unassembled WGS sequence"/>
</dbReference>
<sequence>MRIQFFFELFLFTLATGLTSARRTAFIGIKINIVKIDLRIGITLGRLTGTTSTTIVAIGFHIVFWFEIIHLTPH</sequence>
<name>W1DMZ4_KLEPN</name>
<protein>
    <submittedName>
        <fullName evidence="1">Uncharacterized protein</fullName>
    </submittedName>
</protein>
<evidence type="ECO:0000313" key="1">
    <source>
        <dbReference type="EMBL" id="CDL10110.1"/>
    </source>
</evidence>
<proteinExistence type="predicted"/>
<evidence type="ECO:0000313" key="2">
    <source>
        <dbReference type="Proteomes" id="UP000019183"/>
    </source>
</evidence>
<dbReference type="AlphaFoldDB" id="W1DMZ4"/>
<accession>W1DMZ4</accession>